<dbReference type="Pfam" id="PF02727">
    <property type="entry name" value="Cu_amine_oxidN2"/>
    <property type="match status" value="1"/>
</dbReference>
<dbReference type="InterPro" id="IPR016182">
    <property type="entry name" value="Cu_amine_oxidase_N-reg"/>
</dbReference>
<sequence length="670" mass="76834">MPGKSPQLRQFLENDPNIKADKSSNATLKSSYIFTAQLFEPKKEEVLKYLDEAGPKPKREAQVIMFRGDKEIPVVEEYVCGPLPEISKCELLQRPNRRNPVEWTVRLMWITALHNRPYKGLHSLDFAVLVNLKDVDSSKWETEKVFYSGQLFDSLDDLAAQYKNGSISKTKVKKPTYDEDIFSSLRRRGEPQPPKPQRPPRLVEPDGKRYSVKGKKVEYMGWSFHYRISPITGVSLYDVKFKGERIAYELKVADIATFYSGYAPYGQTLNNIENSRMIGSRSKALVAGAGCPETATMLKATFMNQYEEEPAVYDSALCLFEQNTGYPLRRHLSYKATDGGFFGGMLNSVLTLRSSISLPDSNYILDYTLGQNGAIEIKMISTGYIHTTFISPEEMPYGHRVQENIIGNLHQHHVLMKVDLDVNGRSNRYETLNISEEKLKLTAFPDRPYSQTKITSTLKKSEKEAVADYKMSEPKYHIVHNDKKRNKYNEKRSYRIDMKGMSKSIIEEDVGNERSISWVRHQMVVTKRKDEEETGSSIYAMLDSNKSVVKFNDYFEDNEPIVDEDLVFWISSGFQHIPHTEDIPNTAAVGNHIVVLLTPHNYYEECPSMASRDAIFIDYKDPKDPSKGVKVNRNGNSRDQCVVPKSTLEEYLEEKPDRILESRRRNPTDF</sequence>
<evidence type="ECO:0000256" key="4">
    <source>
        <dbReference type="ARBA" id="ARBA00023002"/>
    </source>
</evidence>
<evidence type="ECO:0000256" key="3">
    <source>
        <dbReference type="ARBA" id="ARBA00022772"/>
    </source>
</evidence>
<evidence type="ECO:0000256" key="7">
    <source>
        <dbReference type="SAM" id="MobiDB-lite"/>
    </source>
</evidence>
<evidence type="ECO:0000256" key="5">
    <source>
        <dbReference type="ARBA" id="ARBA00023008"/>
    </source>
</evidence>
<evidence type="ECO:0000259" key="8">
    <source>
        <dbReference type="Pfam" id="PF01179"/>
    </source>
</evidence>
<dbReference type="SUPFAM" id="SSF49998">
    <property type="entry name" value="Amine oxidase catalytic domain"/>
    <property type="match status" value="1"/>
</dbReference>
<feature type="region of interest" description="Disordered" evidence="7">
    <location>
        <begin position="624"/>
        <end position="647"/>
    </location>
</feature>
<keyword evidence="3 6" id="KW-0801">TPQ</keyword>
<dbReference type="AlphaFoldDB" id="A0A8S3ZUQ1"/>
<dbReference type="Gene3D" id="2.70.98.20">
    <property type="entry name" value="Copper amine oxidase, catalytic domain"/>
    <property type="match status" value="1"/>
</dbReference>
<keyword evidence="2 6" id="KW-0479">Metal-binding</keyword>
<dbReference type="GO" id="GO:0048038">
    <property type="term" value="F:quinone binding"/>
    <property type="evidence" value="ECO:0007669"/>
    <property type="project" value="InterPro"/>
</dbReference>
<comment type="similarity">
    <text evidence="1 6">Belongs to the copper/topaquinone oxidase family.</text>
</comment>
<dbReference type="Pfam" id="PF01179">
    <property type="entry name" value="Cu_amine_oxid"/>
    <property type="match status" value="1"/>
</dbReference>
<comment type="cofactor">
    <cofactor evidence="6">
        <name>Cu cation</name>
        <dbReference type="ChEBI" id="CHEBI:23378"/>
    </cofactor>
    <text evidence="6">Contains 1 topaquinone per subunit.</text>
</comment>
<keyword evidence="4 6" id="KW-0560">Oxidoreductase</keyword>
<dbReference type="GO" id="GO:0009308">
    <property type="term" value="P:amine metabolic process"/>
    <property type="evidence" value="ECO:0007669"/>
    <property type="project" value="UniProtKB-UniRule"/>
</dbReference>
<evidence type="ECO:0000256" key="1">
    <source>
        <dbReference type="ARBA" id="ARBA00007983"/>
    </source>
</evidence>
<dbReference type="SUPFAM" id="SSF54416">
    <property type="entry name" value="Amine oxidase N-terminal region"/>
    <property type="match status" value="2"/>
</dbReference>
<comment type="PTM">
    <text evidence="6">Topaquinone (TPQ) is generated by copper-dependent autoxidation of a specific tyrosyl residue.</text>
</comment>
<feature type="domain" description="Copper amine oxidase catalytic" evidence="8">
    <location>
        <begin position="201"/>
        <end position="609"/>
    </location>
</feature>
<dbReference type="InterPro" id="IPR036460">
    <property type="entry name" value="Cu_amine_oxidase_C_sf"/>
</dbReference>
<dbReference type="PANTHER" id="PTHR10638">
    <property type="entry name" value="COPPER AMINE OXIDASE"/>
    <property type="match status" value="1"/>
</dbReference>
<dbReference type="EMBL" id="CAJHNH020004334">
    <property type="protein sequence ID" value="CAG5130886.1"/>
    <property type="molecule type" value="Genomic_DNA"/>
</dbReference>
<evidence type="ECO:0000256" key="2">
    <source>
        <dbReference type="ARBA" id="ARBA00022723"/>
    </source>
</evidence>
<protein>
    <recommendedName>
        <fullName evidence="6">Amine oxidase</fullName>
        <ecNumber evidence="6">1.4.3.-</ecNumber>
    </recommendedName>
</protein>
<dbReference type="InterPro" id="IPR015798">
    <property type="entry name" value="Cu_amine_oxidase_C"/>
</dbReference>
<feature type="domain" description="Copper amine oxidase N2-terminal" evidence="9">
    <location>
        <begin position="22"/>
        <end position="86"/>
    </location>
</feature>
<reference evidence="10" key="1">
    <citation type="submission" date="2021-04" db="EMBL/GenBank/DDBJ databases">
        <authorList>
            <consortium name="Molecular Ecology Group"/>
        </authorList>
    </citation>
    <scope>NUCLEOTIDE SEQUENCE</scope>
</reference>
<dbReference type="EC" id="1.4.3.-" evidence="6"/>
<gene>
    <name evidence="10" type="ORF">CUNI_LOCUS16444</name>
</gene>
<comment type="caution">
    <text evidence="10">The sequence shown here is derived from an EMBL/GenBank/DDBJ whole genome shotgun (WGS) entry which is preliminary data.</text>
</comment>
<proteinExistence type="inferred from homology"/>
<dbReference type="InterPro" id="IPR000269">
    <property type="entry name" value="Cu_amine_oxidase"/>
</dbReference>
<feature type="region of interest" description="Disordered" evidence="7">
    <location>
        <begin position="183"/>
        <end position="207"/>
    </location>
</feature>
<evidence type="ECO:0000259" key="9">
    <source>
        <dbReference type="Pfam" id="PF02727"/>
    </source>
</evidence>
<accession>A0A8S3ZUQ1</accession>
<keyword evidence="5 6" id="KW-0186">Copper</keyword>
<evidence type="ECO:0000313" key="10">
    <source>
        <dbReference type="EMBL" id="CAG5130886.1"/>
    </source>
</evidence>
<dbReference type="InterPro" id="IPR015800">
    <property type="entry name" value="Cu_amine_oxidase_N2"/>
</dbReference>
<dbReference type="Proteomes" id="UP000678393">
    <property type="component" value="Unassembled WGS sequence"/>
</dbReference>
<name>A0A8S3ZUQ1_9EUPU</name>
<dbReference type="PRINTS" id="PR00766">
    <property type="entry name" value="CUDAOXIDASE"/>
</dbReference>
<dbReference type="GO" id="GO:0005886">
    <property type="term" value="C:plasma membrane"/>
    <property type="evidence" value="ECO:0007669"/>
    <property type="project" value="TreeGrafter"/>
</dbReference>
<dbReference type="GO" id="GO:0008131">
    <property type="term" value="F:primary methylamine oxidase activity"/>
    <property type="evidence" value="ECO:0007669"/>
    <property type="project" value="InterPro"/>
</dbReference>
<evidence type="ECO:0000313" key="11">
    <source>
        <dbReference type="Proteomes" id="UP000678393"/>
    </source>
</evidence>
<keyword evidence="11" id="KW-1185">Reference proteome</keyword>
<dbReference type="Gene3D" id="3.10.450.40">
    <property type="match status" value="2"/>
</dbReference>
<dbReference type="GO" id="GO:0005507">
    <property type="term" value="F:copper ion binding"/>
    <property type="evidence" value="ECO:0007669"/>
    <property type="project" value="InterPro"/>
</dbReference>
<dbReference type="PANTHER" id="PTHR10638:SF20">
    <property type="entry name" value="AMINE OXIDASE"/>
    <property type="match status" value="1"/>
</dbReference>
<organism evidence="10 11">
    <name type="scientific">Candidula unifasciata</name>
    <dbReference type="NCBI Taxonomy" id="100452"/>
    <lineage>
        <taxon>Eukaryota</taxon>
        <taxon>Metazoa</taxon>
        <taxon>Spiralia</taxon>
        <taxon>Lophotrochozoa</taxon>
        <taxon>Mollusca</taxon>
        <taxon>Gastropoda</taxon>
        <taxon>Heterobranchia</taxon>
        <taxon>Euthyneura</taxon>
        <taxon>Panpulmonata</taxon>
        <taxon>Eupulmonata</taxon>
        <taxon>Stylommatophora</taxon>
        <taxon>Helicina</taxon>
        <taxon>Helicoidea</taxon>
        <taxon>Geomitridae</taxon>
        <taxon>Candidula</taxon>
    </lineage>
</organism>
<dbReference type="OrthoDB" id="5379943at2759"/>
<evidence type="ECO:0000256" key="6">
    <source>
        <dbReference type="RuleBase" id="RU000672"/>
    </source>
</evidence>